<dbReference type="SUPFAM" id="SSF46785">
    <property type="entry name" value="Winged helix' DNA-binding domain"/>
    <property type="match status" value="1"/>
</dbReference>
<comment type="caution">
    <text evidence="9">The sequence shown here is derived from an EMBL/GenBank/DDBJ whole genome shotgun (WGS) entry which is preliminary data.</text>
</comment>
<organism evidence="9 10">
    <name type="scientific">Mesorhabditis spiculigera</name>
    <dbReference type="NCBI Taxonomy" id="96644"/>
    <lineage>
        <taxon>Eukaryota</taxon>
        <taxon>Metazoa</taxon>
        <taxon>Ecdysozoa</taxon>
        <taxon>Nematoda</taxon>
        <taxon>Chromadorea</taxon>
        <taxon>Rhabditida</taxon>
        <taxon>Rhabditina</taxon>
        <taxon>Rhabditomorpha</taxon>
        <taxon>Rhabditoidea</taxon>
        <taxon>Rhabditidae</taxon>
        <taxon>Mesorhabditinae</taxon>
        <taxon>Mesorhabditis</taxon>
    </lineage>
</organism>
<name>A0AA36G4S1_9BILA</name>
<dbReference type="GO" id="GO:0010494">
    <property type="term" value="C:cytoplasmic stress granule"/>
    <property type="evidence" value="ECO:0007669"/>
    <property type="project" value="TreeGrafter"/>
</dbReference>
<dbReference type="SUPFAM" id="SSF54928">
    <property type="entry name" value="RNA-binding domain, RBD"/>
    <property type="match status" value="1"/>
</dbReference>
<feature type="region of interest" description="Disordered" evidence="5">
    <location>
        <begin position="320"/>
        <end position="402"/>
    </location>
</feature>
<dbReference type="InterPro" id="IPR036390">
    <property type="entry name" value="WH_DNA-bd_sf"/>
</dbReference>
<dbReference type="Proteomes" id="UP001177023">
    <property type="component" value="Unassembled WGS sequence"/>
</dbReference>
<feature type="region of interest" description="Disordered" evidence="5">
    <location>
        <begin position="185"/>
        <end position="212"/>
    </location>
</feature>
<reference evidence="9" key="1">
    <citation type="submission" date="2023-06" db="EMBL/GenBank/DDBJ databases">
        <authorList>
            <person name="Delattre M."/>
        </authorList>
    </citation>
    <scope>NUCLEOTIDE SEQUENCE</scope>
    <source>
        <strain evidence="9">AF72</strain>
    </source>
</reference>
<evidence type="ECO:0000313" key="10">
    <source>
        <dbReference type="Proteomes" id="UP001177023"/>
    </source>
</evidence>
<dbReference type="Pfam" id="PF05383">
    <property type="entry name" value="La"/>
    <property type="match status" value="1"/>
</dbReference>
<keyword evidence="10" id="KW-1185">Reference proteome</keyword>
<feature type="compositionally biased region" description="Basic and acidic residues" evidence="5">
    <location>
        <begin position="186"/>
        <end position="212"/>
    </location>
</feature>
<feature type="domain" description="HTH La-type RNA-binding" evidence="7">
    <location>
        <begin position="1"/>
        <end position="93"/>
    </location>
</feature>
<dbReference type="InterPro" id="IPR000504">
    <property type="entry name" value="RRM_dom"/>
</dbReference>
<evidence type="ECO:0000259" key="6">
    <source>
        <dbReference type="PROSITE" id="PS50102"/>
    </source>
</evidence>
<dbReference type="PRINTS" id="PR00302">
    <property type="entry name" value="LUPUSLA"/>
</dbReference>
<dbReference type="SMART" id="SM00360">
    <property type="entry name" value="RRM"/>
    <property type="match status" value="1"/>
</dbReference>
<keyword evidence="3" id="KW-0539">Nucleus</keyword>
<gene>
    <name evidence="9" type="ORF">MSPICULIGERA_LOCUS16439</name>
</gene>
<feature type="non-terminal residue" evidence="9">
    <location>
        <position position="1"/>
    </location>
</feature>
<dbReference type="GO" id="GO:0005634">
    <property type="term" value="C:nucleus"/>
    <property type="evidence" value="ECO:0007669"/>
    <property type="project" value="UniProtKB-SubCell"/>
</dbReference>
<dbReference type="GO" id="GO:0005829">
    <property type="term" value="C:cytosol"/>
    <property type="evidence" value="ECO:0007669"/>
    <property type="project" value="TreeGrafter"/>
</dbReference>
<keyword evidence="2 4" id="KW-0694">RNA-binding</keyword>
<evidence type="ECO:0000259" key="7">
    <source>
        <dbReference type="PROSITE" id="PS50961"/>
    </source>
</evidence>
<evidence type="ECO:0000256" key="2">
    <source>
        <dbReference type="ARBA" id="ARBA00022884"/>
    </source>
</evidence>
<dbReference type="CDD" id="cd12291">
    <property type="entry name" value="RRM1_La"/>
    <property type="match status" value="1"/>
</dbReference>
<feature type="domain" description="XRRM" evidence="8">
    <location>
        <begin position="220"/>
        <end position="346"/>
    </location>
</feature>
<dbReference type="PROSITE" id="PS51939">
    <property type="entry name" value="XRRM"/>
    <property type="match status" value="1"/>
</dbReference>
<dbReference type="InterPro" id="IPR045180">
    <property type="entry name" value="La_dom_prot"/>
</dbReference>
<dbReference type="InterPro" id="IPR014886">
    <property type="entry name" value="La_xRRM"/>
</dbReference>
<dbReference type="EMBL" id="CATQJA010002653">
    <property type="protein sequence ID" value="CAJ0578178.1"/>
    <property type="molecule type" value="Genomic_DNA"/>
</dbReference>
<evidence type="ECO:0000313" key="9">
    <source>
        <dbReference type="EMBL" id="CAJ0578178.1"/>
    </source>
</evidence>
<dbReference type="PROSITE" id="PS50102">
    <property type="entry name" value="RRM"/>
    <property type="match status" value="1"/>
</dbReference>
<feature type="compositionally biased region" description="Basic residues" evidence="5">
    <location>
        <begin position="328"/>
        <end position="344"/>
    </location>
</feature>
<feature type="compositionally biased region" description="Basic and acidic residues" evidence="5">
    <location>
        <begin position="345"/>
        <end position="370"/>
    </location>
</feature>
<accession>A0AA36G4S1</accession>
<evidence type="ECO:0000256" key="3">
    <source>
        <dbReference type="ARBA" id="ARBA00023242"/>
    </source>
</evidence>
<dbReference type="GO" id="GO:0003729">
    <property type="term" value="F:mRNA binding"/>
    <property type="evidence" value="ECO:0007669"/>
    <property type="project" value="TreeGrafter"/>
</dbReference>
<dbReference type="PROSITE" id="PS50961">
    <property type="entry name" value="HTH_LA"/>
    <property type="match status" value="1"/>
</dbReference>
<dbReference type="Gene3D" id="1.10.10.10">
    <property type="entry name" value="Winged helix-like DNA-binding domain superfamily/Winged helix DNA-binding domain"/>
    <property type="match status" value="1"/>
</dbReference>
<dbReference type="InterPro" id="IPR012677">
    <property type="entry name" value="Nucleotide-bd_a/b_plait_sf"/>
</dbReference>
<evidence type="ECO:0000256" key="4">
    <source>
        <dbReference type="PROSITE-ProRule" id="PRU00332"/>
    </source>
</evidence>
<dbReference type="Pfam" id="PF08777">
    <property type="entry name" value="RRM_3"/>
    <property type="match status" value="1"/>
</dbReference>
<dbReference type="AlphaFoldDB" id="A0AA36G4S1"/>
<dbReference type="InterPro" id="IPR036388">
    <property type="entry name" value="WH-like_DNA-bd_sf"/>
</dbReference>
<protein>
    <submittedName>
        <fullName evidence="9">Uncharacterized protein</fullName>
    </submittedName>
</protein>
<dbReference type="Gene3D" id="3.30.70.330">
    <property type="match status" value="2"/>
</dbReference>
<dbReference type="PANTHER" id="PTHR22792:SF166">
    <property type="entry name" value="LUPUS LA PROTEIN HOMOLOG"/>
    <property type="match status" value="1"/>
</dbReference>
<sequence>MTSNDDLKTKVLEQLEFYFGDINLPRDKFFQTKMKEDDGWIDMDTLLNCVRLAKLTLDKTVIAEAVKESSSPIVAINEDGTKIRRNPENPLPENSLEYWQKIKHRTVYMKGFKQDSTLDEIREWAKQYGNLDNVLMRKAKPGNFFKGSCFVTYKTREDAEKAQKGVEKFGEVDLTKMMQDDYWSQKNREAKEKRAAEKALKSSKNTKEKKETKVAGSEVNFTKGLILEASGFPLEVTVNQLKEFFAAFGAVGYVVTAEKEGDPAKIRFSGAEGGAKAAWDKAQSSAPEGKVMFGEKEITAKVLDGDDEAAFWEEFNQTKKNKFDRSKSSRRGGGRGRGRGGHRGHRDDRKREHPGDGARGDEPKAKRIVFDDDENAAPKAEPAEQKPEPAEQKTEPAVSNEA</sequence>
<dbReference type="GO" id="GO:0008033">
    <property type="term" value="P:tRNA processing"/>
    <property type="evidence" value="ECO:0007669"/>
    <property type="project" value="TreeGrafter"/>
</dbReference>
<dbReference type="InterPro" id="IPR002344">
    <property type="entry name" value="Lupus_La"/>
</dbReference>
<evidence type="ECO:0000259" key="8">
    <source>
        <dbReference type="PROSITE" id="PS51939"/>
    </source>
</evidence>
<dbReference type="Pfam" id="PF00076">
    <property type="entry name" value="RRM_1"/>
    <property type="match status" value="1"/>
</dbReference>
<feature type="domain" description="RRM" evidence="6">
    <location>
        <begin position="105"/>
        <end position="197"/>
    </location>
</feature>
<dbReference type="SMART" id="SM00715">
    <property type="entry name" value="LA"/>
    <property type="match status" value="1"/>
</dbReference>
<feature type="compositionally biased region" description="Basic and acidic residues" evidence="5">
    <location>
        <begin position="381"/>
        <end position="394"/>
    </location>
</feature>
<evidence type="ECO:0000256" key="5">
    <source>
        <dbReference type="SAM" id="MobiDB-lite"/>
    </source>
</evidence>
<dbReference type="InterPro" id="IPR006630">
    <property type="entry name" value="La_HTH"/>
</dbReference>
<dbReference type="PANTHER" id="PTHR22792">
    <property type="entry name" value="LUPUS LA PROTEIN-RELATED"/>
    <property type="match status" value="1"/>
</dbReference>
<dbReference type="GO" id="GO:1990904">
    <property type="term" value="C:ribonucleoprotein complex"/>
    <property type="evidence" value="ECO:0007669"/>
    <property type="project" value="UniProtKB-UniRule"/>
</dbReference>
<proteinExistence type="predicted"/>
<comment type="subcellular location">
    <subcellularLocation>
        <location evidence="1">Nucleus</location>
    </subcellularLocation>
</comment>
<dbReference type="InterPro" id="IPR035979">
    <property type="entry name" value="RBD_domain_sf"/>
</dbReference>
<evidence type="ECO:0000256" key="1">
    <source>
        <dbReference type="ARBA" id="ARBA00004123"/>
    </source>
</evidence>
<dbReference type="GO" id="GO:0045727">
    <property type="term" value="P:positive regulation of translation"/>
    <property type="evidence" value="ECO:0007669"/>
    <property type="project" value="TreeGrafter"/>
</dbReference>